<keyword evidence="3 14" id="KW-0489">Methyltransferase</keyword>
<dbReference type="GO" id="GO:0051266">
    <property type="term" value="F:sirohydrochlorin ferrochelatase activity"/>
    <property type="evidence" value="ECO:0007669"/>
    <property type="project" value="InterPro"/>
</dbReference>
<dbReference type="RefSeq" id="WP_094363654.1">
    <property type="nucleotide sequence ID" value="NZ_NMVQ01000012.1"/>
</dbReference>
<dbReference type="FunFam" id="3.40.1010.10:FF:000001">
    <property type="entry name" value="Siroheme synthase"/>
    <property type="match status" value="1"/>
</dbReference>
<evidence type="ECO:0000256" key="2">
    <source>
        <dbReference type="ARBA" id="ARBA00022573"/>
    </source>
</evidence>
<dbReference type="GO" id="GO:0004851">
    <property type="term" value="F:uroporphyrin-III C-methyltransferase activity"/>
    <property type="evidence" value="ECO:0007669"/>
    <property type="project" value="InterPro"/>
</dbReference>
<evidence type="ECO:0000256" key="1">
    <source>
        <dbReference type="ARBA" id="ARBA00005010"/>
    </source>
</evidence>
<dbReference type="PANTHER" id="PTHR45790">
    <property type="entry name" value="SIROHEME SYNTHASE-RELATED"/>
    <property type="match status" value="1"/>
</dbReference>
<evidence type="ECO:0000256" key="9">
    <source>
        <dbReference type="ARBA" id="ARBA00023244"/>
    </source>
</evidence>
<dbReference type="InterPro" id="IPR014777">
    <property type="entry name" value="4pyrrole_Mease_sub1"/>
</dbReference>
<evidence type="ECO:0000256" key="11">
    <source>
        <dbReference type="ARBA" id="ARBA00047561"/>
    </source>
</evidence>
<dbReference type="NCBIfam" id="TIGR01469">
    <property type="entry name" value="cobA_cysG_Cterm"/>
    <property type="match status" value="1"/>
</dbReference>
<dbReference type="GO" id="GO:0019354">
    <property type="term" value="P:siroheme biosynthetic process"/>
    <property type="evidence" value="ECO:0007669"/>
    <property type="project" value="UniProtKB-UniPathway"/>
</dbReference>
<dbReference type="CDD" id="cd11642">
    <property type="entry name" value="SUMT"/>
    <property type="match status" value="1"/>
</dbReference>
<dbReference type="Gene3D" id="3.30.950.10">
    <property type="entry name" value="Methyltransferase, Cobalt-precorrin-4 Transmethylase, Domain 2"/>
    <property type="match status" value="1"/>
</dbReference>
<dbReference type="GO" id="GO:0051287">
    <property type="term" value="F:NAD binding"/>
    <property type="evidence" value="ECO:0007669"/>
    <property type="project" value="InterPro"/>
</dbReference>
<comment type="catalytic activity">
    <reaction evidence="11">
        <text>precorrin-2 + NAD(+) = sirohydrochlorin + NADH + 2 H(+)</text>
        <dbReference type="Rhea" id="RHEA:15613"/>
        <dbReference type="ChEBI" id="CHEBI:15378"/>
        <dbReference type="ChEBI" id="CHEBI:57540"/>
        <dbReference type="ChEBI" id="CHEBI:57945"/>
        <dbReference type="ChEBI" id="CHEBI:58351"/>
        <dbReference type="ChEBI" id="CHEBI:58827"/>
        <dbReference type="EC" id="1.3.1.76"/>
    </reaction>
</comment>
<dbReference type="GO" id="GO:0043115">
    <property type="term" value="F:precorrin-2 dehydrogenase activity"/>
    <property type="evidence" value="ECO:0007669"/>
    <property type="project" value="UniProtKB-EC"/>
</dbReference>
<keyword evidence="10" id="KW-0511">Multifunctional enzyme</keyword>
<dbReference type="InterPro" id="IPR006366">
    <property type="entry name" value="CobA/CysG_C"/>
</dbReference>
<dbReference type="EMBL" id="NMVQ01000012">
    <property type="protein sequence ID" value="OYO21910.1"/>
    <property type="molecule type" value="Genomic_DNA"/>
</dbReference>
<dbReference type="GO" id="GO:0032259">
    <property type="term" value="P:methylation"/>
    <property type="evidence" value="ECO:0007669"/>
    <property type="project" value="UniProtKB-KW"/>
</dbReference>
<evidence type="ECO:0000256" key="5">
    <source>
        <dbReference type="ARBA" id="ARBA00022691"/>
    </source>
</evidence>
<comment type="caution">
    <text evidence="14">The sequence shown here is derived from an EMBL/GenBank/DDBJ whole genome shotgun (WGS) entry which is preliminary data.</text>
</comment>
<accession>A0A255H2T3</accession>
<dbReference type="InterPro" id="IPR006367">
    <property type="entry name" value="Sirohaem_synthase_N"/>
</dbReference>
<keyword evidence="8" id="KW-0456">Lyase</keyword>
<dbReference type="NCBIfam" id="TIGR01470">
    <property type="entry name" value="cysG_Nterm"/>
    <property type="match status" value="1"/>
</dbReference>
<dbReference type="Pfam" id="PF13241">
    <property type="entry name" value="NAD_binding_7"/>
    <property type="match status" value="1"/>
</dbReference>
<keyword evidence="7" id="KW-0520">NAD</keyword>
<keyword evidence="6" id="KW-0560">Oxidoreductase</keyword>
<evidence type="ECO:0000256" key="6">
    <source>
        <dbReference type="ARBA" id="ARBA00023002"/>
    </source>
</evidence>
<evidence type="ECO:0000313" key="15">
    <source>
        <dbReference type="Proteomes" id="UP000216311"/>
    </source>
</evidence>
<dbReference type="Pfam" id="PF00590">
    <property type="entry name" value="TP_methylase"/>
    <property type="match status" value="1"/>
</dbReference>
<dbReference type="AlphaFoldDB" id="A0A255H2T3"/>
<dbReference type="Proteomes" id="UP000216311">
    <property type="component" value="Unassembled WGS sequence"/>
</dbReference>
<dbReference type="InterPro" id="IPR035996">
    <property type="entry name" value="4pyrrol_Methylase_sf"/>
</dbReference>
<keyword evidence="4 14" id="KW-0808">Transferase</keyword>
<dbReference type="GO" id="GO:0009236">
    <property type="term" value="P:cobalamin biosynthetic process"/>
    <property type="evidence" value="ECO:0007669"/>
    <property type="project" value="UniProtKB-KW"/>
</dbReference>
<dbReference type="InterPro" id="IPR014776">
    <property type="entry name" value="4pyrrole_Mease_sub2"/>
</dbReference>
<reference evidence="14 15" key="1">
    <citation type="submission" date="2017-07" db="EMBL/GenBank/DDBJ databases">
        <title>Draft whole genome sequences of clinical Proprionibacteriaceae strains.</title>
        <authorList>
            <person name="Bernier A.-M."/>
            <person name="Bernard K."/>
            <person name="Domingo M.-C."/>
        </authorList>
    </citation>
    <scope>NUCLEOTIDE SEQUENCE [LARGE SCALE GENOMIC DNA]</scope>
    <source>
        <strain evidence="14 15">NML 130396</strain>
    </source>
</reference>
<name>A0A255H2T3_9ACTN</name>
<keyword evidence="15" id="KW-1185">Reference proteome</keyword>
<feature type="active site" description="Proton donor" evidence="12">
    <location>
        <position position="214"/>
    </location>
</feature>
<evidence type="ECO:0000256" key="3">
    <source>
        <dbReference type="ARBA" id="ARBA00022603"/>
    </source>
</evidence>
<evidence type="ECO:0000256" key="12">
    <source>
        <dbReference type="PIRSR" id="PIRSR036426-1"/>
    </source>
</evidence>
<dbReference type="OrthoDB" id="9815856at2"/>
<feature type="domain" description="Tetrapyrrole methylase" evidence="13">
    <location>
        <begin position="162"/>
        <end position="366"/>
    </location>
</feature>
<dbReference type="PIRSF" id="PIRSF036426">
    <property type="entry name" value="Sirohaem_synth"/>
    <property type="match status" value="1"/>
</dbReference>
<evidence type="ECO:0000259" key="13">
    <source>
        <dbReference type="Pfam" id="PF00590"/>
    </source>
</evidence>
<organism evidence="14 15">
    <name type="scientific">Enemella dayhoffiae</name>
    <dbReference type="NCBI Taxonomy" id="2016507"/>
    <lineage>
        <taxon>Bacteria</taxon>
        <taxon>Bacillati</taxon>
        <taxon>Actinomycetota</taxon>
        <taxon>Actinomycetes</taxon>
        <taxon>Propionibacteriales</taxon>
        <taxon>Propionibacteriaceae</taxon>
        <taxon>Enemella</taxon>
    </lineage>
</organism>
<dbReference type="InterPro" id="IPR012409">
    <property type="entry name" value="Sirohaem_synth"/>
</dbReference>
<keyword evidence="2" id="KW-0169">Cobalamin biosynthesis</keyword>
<dbReference type="SUPFAM" id="SSF51735">
    <property type="entry name" value="NAD(P)-binding Rossmann-fold domains"/>
    <property type="match status" value="1"/>
</dbReference>
<dbReference type="InterPro" id="IPR000878">
    <property type="entry name" value="4pyrrol_Mease"/>
</dbReference>
<dbReference type="PANTHER" id="PTHR45790:SF3">
    <property type="entry name" value="S-ADENOSYL-L-METHIONINE-DEPENDENT UROPORPHYRINOGEN III METHYLTRANSFERASE, CHLOROPLASTIC"/>
    <property type="match status" value="1"/>
</dbReference>
<dbReference type="NCBIfam" id="NF004790">
    <property type="entry name" value="PRK06136.1"/>
    <property type="match status" value="1"/>
</dbReference>
<dbReference type="Gene3D" id="3.40.50.720">
    <property type="entry name" value="NAD(P)-binding Rossmann-like Domain"/>
    <property type="match status" value="1"/>
</dbReference>
<evidence type="ECO:0000256" key="4">
    <source>
        <dbReference type="ARBA" id="ARBA00022679"/>
    </source>
</evidence>
<comment type="pathway">
    <text evidence="1">Porphyrin-containing compound metabolism; siroheme biosynthesis; sirohydrochlorin from precorrin-2: step 1/1.</text>
</comment>
<evidence type="ECO:0000313" key="14">
    <source>
        <dbReference type="EMBL" id="OYO21910.1"/>
    </source>
</evidence>
<dbReference type="Gene3D" id="3.40.1010.10">
    <property type="entry name" value="Cobalt-precorrin-4 Transmethylase, Domain 1"/>
    <property type="match status" value="1"/>
</dbReference>
<evidence type="ECO:0000256" key="8">
    <source>
        <dbReference type="ARBA" id="ARBA00023239"/>
    </source>
</evidence>
<dbReference type="InterPro" id="IPR036291">
    <property type="entry name" value="NAD(P)-bd_dom_sf"/>
</dbReference>
<evidence type="ECO:0000256" key="10">
    <source>
        <dbReference type="ARBA" id="ARBA00023268"/>
    </source>
</evidence>
<sequence>MFPLTVQLRGRRVLAVGGGPVSARRVRLLVEAGADVQLVAPELCEDLAELTDRLTWQAREFRPEDLTGAWFVHTATGDRRQDARIGELAEQQRIFCVTAADASLGSAAVPAQTTVPVPDGSVRIAVSSADPARSVAVRDRIVNQLESTPVDLRPRRAHRGWVALVGGGPGDDGLLTRRATTLLHSADVVVIDRLAPRGVVAGLPQAVQVIDVGKTAGNHPVPQDQINRLLVEQAQLGRGVVRLKGGDPFVLGRGEEERAACQAAGVPVEVVPGISSAIAVPAAAGIPVTSRGVSRGFTVVTGHDELGEVPAGSDHTLIVLMGVSGLAGTVRTLIERGRDERCPVAIVERGCTPQQRVTVAPLREIADLAAQRQVAAPAVIVIGDVVTLGPDWAAC</sequence>
<proteinExistence type="predicted"/>
<dbReference type="SUPFAM" id="SSF53790">
    <property type="entry name" value="Tetrapyrrole methylase"/>
    <property type="match status" value="1"/>
</dbReference>
<dbReference type="InterPro" id="IPR050161">
    <property type="entry name" value="Siro_Cobalamin_biosynth"/>
</dbReference>
<feature type="active site" description="Proton acceptor" evidence="12">
    <location>
        <position position="192"/>
    </location>
</feature>
<evidence type="ECO:0000256" key="7">
    <source>
        <dbReference type="ARBA" id="ARBA00023027"/>
    </source>
</evidence>
<dbReference type="UniPathway" id="UPA00262">
    <property type="reaction ID" value="UER00222"/>
</dbReference>
<keyword evidence="9" id="KW-0627">Porphyrin biosynthesis</keyword>
<gene>
    <name evidence="14" type="primary">cobA</name>
    <name evidence="14" type="ORF">CGZ93_08180</name>
</gene>
<protein>
    <submittedName>
        <fullName evidence="14">Uroporphyrinogen-III C-methyltransferase</fullName>
    </submittedName>
</protein>
<keyword evidence="5" id="KW-0949">S-adenosyl-L-methionine</keyword>